<evidence type="ECO:0000256" key="8">
    <source>
        <dbReference type="SAM" id="MobiDB-lite"/>
    </source>
</evidence>
<dbReference type="InterPro" id="IPR019194">
    <property type="entry name" value="Tscrpt_elong_fac_Eaf_N"/>
</dbReference>
<proteinExistence type="inferred from homology"/>
<evidence type="ECO:0000313" key="11">
    <source>
        <dbReference type="Proteomes" id="UP001159428"/>
    </source>
</evidence>
<dbReference type="GO" id="GO:0006368">
    <property type="term" value="P:transcription elongation by RNA polymerase II"/>
    <property type="evidence" value="ECO:0007669"/>
    <property type="project" value="InterPro"/>
</dbReference>
<dbReference type="InterPro" id="IPR027093">
    <property type="entry name" value="EAF_fam"/>
</dbReference>
<keyword evidence="5" id="KW-0010">Activator</keyword>
<feature type="compositionally biased region" description="Acidic residues" evidence="8">
    <location>
        <begin position="210"/>
        <end position="220"/>
    </location>
</feature>
<evidence type="ECO:0000313" key="10">
    <source>
        <dbReference type="EMBL" id="CAH3147403.1"/>
    </source>
</evidence>
<feature type="compositionally biased region" description="Polar residues" evidence="8">
    <location>
        <begin position="162"/>
        <end position="181"/>
    </location>
</feature>
<feature type="domain" description="Transcription elongation factor Eaf N-terminal" evidence="9">
    <location>
        <begin position="20"/>
        <end position="120"/>
    </location>
</feature>
<evidence type="ECO:0000256" key="1">
    <source>
        <dbReference type="ARBA" id="ARBA00004123"/>
    </source>
</evidence>
<dbReference type="AlphaFoldDB" id="A0AAU9XG38"/>
<protein>
    <recommendedName>
        <fullName evidence="9">Transcription elongation factor Eaf N-terminal domain-containing protein</fullName>
    </recommendedName>
</protein>
<evidence type="ECO:0000256" key="3">
    <source>
        <dbReference type="ARBA" id="ARBA00022553"/>
    </source>
</evidence>
<keyword evidence="3" id="KW-0597">Phosphoprotein</keyword>
<evidence type="ECO:0000256" key="6">
    <source>
        <dbReference type="ARBA" id="ARBA00023163"/>
    </source>
</evidence>
<dbReference type="PANTHER" id="PTHR15970">
    <property type="entry name" value="ELL-ASSOCIATED FACTOR EAF"/>
    <property type="match status" value="1"/>
</dbReference>
<organism evidence="10 11">
    <name type="scientific">Pocillopora meandrina</name>
    <dbReference type="NCBI Taxonomy" id="46732"/>
    <lineage>
        <taxon>Eukaryota</taxon>
        <taxon>Metazoa</taxon>
        <taxon>Cnidaria</taxon>
        <taxon>Anthozoa</taxon>
        <taxon>Hexacorallia</taxon>
        <taxon>Scleractinia</taxon>
        <taxon>Astrocoeniina</taxon>
        <taxon>Pocilloporidae</taxon>
        <taxon>Pocillopora</taxon>
    </lineage>
</organism>
<evidence type="ECO:0000256" key="4">
    <source>
        <dbReference type="ARBA" id="ARBA00023015"/>
    </source>
</evidence>
<dbReference type="EMBL" id="CALNXJ010000043">
    <property type="protein sequence ID" value="CAH3147403.1"/>
    <property type="molecule type" value="Genomic_DNA"/>
</dbReference>
<keyword evidence="6" id="KW-0804">Transcription</keyword>
<dbReference type="Pfam" id="PF09816">
    <property type="entry name" value="EAF"/>
    <property type="match status" value="1"/>
</dbReference>
<name>A0AAU9XG38_9CNID</name>
<comment type="similarity">
    <text evidence="2">Belongs to the EAF family.</text>
</comment>
<sequence>MAAQSSENELEFPFNTSREFELRLGSSFHSKGGPKTAFHTIRYDFKPASVDTSRPAELVVGDKNEVTVTVPNVQDSGNTVYRGSKRSCTKEFILVVDKEKKTFTLERIESTVPQLKKVRSSNQSNKPVKLPVTPSTATLTKTQKNKTKNKKKPVEQKTTKQSVSPAKNTSIPAPSSSQEVNTIPEEVPLPAETESGSSSSSDSSDVEKDGNEDDDEFDDKDVEKLNSLVTSMDEKEFATKKEGFNTLCEDLQLSESGSDSD</sequence>
<evidence type="ECO:0000256" key="5">
    <source>
        <dbReference type="ARBA" id="ARBA00023159"/>
    </source>
</evidence>
<evidence type="ECO:0000259" key="9">
    <source>
        <dbReference type="Pfam" id="PF09816"/>
    </source>
</evidence>
<accession>A0AAU9XG38</accession>
<gene>
    <name evidence="10" type="ORF">PMEA_00023378</name>
</gene>
<dbReference type="PANTHER" id="PTHR15970:SF2">
    <property type="entry name" value="ELL-ASSOCIATED FACTOR EAF"/>
    <property type="match status" value="1"/>
</dbReference>
<comment type="subcellular location">
    <subcellularLocation>
        <location evidence="1">Nucleus</location>
    </subcellularLocation>
</comment>
<dbReference type="Proteomes" id="UP001159428">
    <property type="component" value="Unassembled WGS sequence"/>
</dbReference>
<evidence type="ECO:0000256" key="2">
    <source>
        <dbReference type="ARBA" id="ARBA00007798"/>
    </source>
</evidence>
<dbReference type="GO" id="GO:0032783">
    <property type="term" value="C:super elongation complex"/>
    <property type="evidence" value="ECO:0007669"/>
    <property type="project" value="InterPro"/>
</dbReference>
<keyword evidence="11" id="KW-1185">Reference proteome</keyword>
<dbReference type="GO" id="GO:0003711">
    <property type="term" value="F:transcription elongation factor activity"/>
    <property type="evidence" value="ECO:0007669"/>
    <property type="project" value="TreeGrafter"/>
</dbReference>
<keyword evidence="7" id="KW-0539">Nucleus</keyword>
<comment type="caution">
    <text evidence="10">The sequence shown here is derived from an EMBL/GenBank/DDBJ whole genome shotgun (WGS) entry which is preliminary data.</text>
</comment>
<keyword evidence="4" id="KW-0805">Transcription regulation</keyword>
<reference evidence="10 11" key="1">
    <citation type="submission" date="2022-05" db="EMBL/GenBank/DDBJ databases">
        <authorList>
            <consortium name="Genoscope - CEA"/>
            <person name="William W."/>
        </authorList>
    </citation>
    <scope>NUCLEOTIDE SEQUENCE [LARGE SCALE GENOMIC DNA]</scope>
</reference>
<evidence type="ECO:0000256" key="7">
    <source>
        <dbReference type="ARBA" id="ARBA00023242"/>
    </source>
</evidence>
<feature type="region of interest" description="Disordered" evidence="8">
    <location>
        <begin position="114"/>
        <end position="234"/>
    </location>
</feature>